<reference evidence="2" key="1">
    <citation type="submission" date="2024-03" db="EMBL/GenBank/DDBJ databases">
        <title>WGS assembly of Saponaria officinalis var. Norfolk2.</title>
        <authorList>
            <person name="Jenkins J."/>
            <person name="Shu S."/>
            <person name="Grimwood J."/>
            <person name="Barry K."/>
            <person name="Goodstein D."/>
            <person name="Schmutz J."/>
            <person name="Leebens-Mack J."/>
            <person name="Osbourn A."/>
        </authorList>
    </citation>
    <scope>NUCLEOTIDE SEQUENCE [LARGE SCALE GENOMIC DNA]</scope>
    <source>
        <strain evidence="2">JIC</strain>
    </source>
</reference>
<organism evidence="2 3">
    <name type="scientific">Saponaria officinalis</name>
    <name type="common">Common soapwort</name>
    <name type="synonym">Lychnis saponaria</name>
    <dbReference type="NCBI Taxonomy" id="3572"/>
    <lineage>
        <taxon>Eukaryota</taxon>
        <taxon>Viridiplantae</taxon>
        <taxon>Streptophyta</taxon>
        <taxon>Embryophyta</taxon>
        <taxon>Tracheophyta</taxon>
        <taxon>Spermatophyta</taxon>
        <taxon>Magnoliopsida</taxon>
        <taxon>eudicotyledons</taxon>
        <taxon>Gunneridae</taxon>
        <taxon>Pentapetalae</taxon>
        <taxon>Caryophyllales</taxon>
        <taxon>Caryophyllaceae</taxon>
        <taxon>Caryophylleae</taxon>
        <taxon>Saponaria</taxon>
    </lineage>
</organism>
<accession>A0AAW1MKS7</accession>
<dbReference type="Proteomes" id="UP001443914">
    <property type="component" value="Unassembled WGS sequence"/>
</dbReference>
<dbReference type="AlphaFoldDB" id="A0AAW1MKS7"/>
<feature type="region of interest" description="Disordered" evidence="1">
    <location>
        <begin position="54"/>
        <end position="74"/>
    </location>
</feature>
<evidence type="ECO:0000313" key="2">
    <source>
        <dbReference type="EMBL" id="KAK9748415.1"/>
    </source>
</evidence>
<sequence>MMEEIDWSLEFEKIKDKDNIDAIIEDSWFLSDNDLMARVVDLFDLSAEVKPENETLTSKHTVTTTNNNNEREGKKRKVSIMVNDHRQSPRKRRRIDTNRVDLNETLKIPYAQRIEMAKQKLQQSYARCKDSRKHTCLIGVNEVPIKKQCISTSSRVNKLKDAKSSGKRQTCLVGVDDVVPKKPCQRELRDVYKTKKVESRLSRNGLLPVSRAMRGY</sequence>
<keyword evidence="3" id="KW-1185">Reference proteome</keyword>
<dbReference type="EMBL" id="JBDFQZ010000002">
    <property type="protein sequence ID" value="KAK9748415.1"/>
    <property type="molecule type" value="Genomic_DNA"/>
</dbReference>
<evidence type="ECO:0000256" key="1">
    <source>
        <dbReference type="SAM" id="MobiDB-lite"/>
    </source>
</evidence>
<proteinExistence type="predicted"/>
<comment type="caution">
    <text evidence="2">The sequence shown here is derived from an EMBL/GenBank/DDBJ whole genome shotgun (WGS) entry which is preliminary data.</text>
</comment>
<name>A0AAW1MKS7_SAPOF</name>
<gene>
    <name evidence="2" type="ORF">RND81_02G055500</name>
</gene>
<protein>
    <submittedName>
        <fullName evidence="2">Uncharacterized protein</fullName>
    </submittedName>
</protein>
<evidence type="ECO:0000313" key="3">
    <source>
        <dbReference type="Proteomes" id="UP001443914"/>
    </source>
</evidence>